<organism evidence="1">
    <name type="scientific">Mimiviridae sp. ChoanoV1</name>
    <dbReference type="NCBI Taxonomy" id="2596887"/>
    <lineage>
        <taxon>Viruses</taxon>
        <taxon>Varidnaviria</taxon>
        <taxon>Bamfordvirae</taxon>
        <taxon>Nucleocytoviricota</taxon>
        <taxon>Megaviricetes</taxon>
        <taxon>Imitervirales</taxon>
        <taxon>Schizomimiviridae</taxon>
    </lineage>
</organism>
<reference evidence="1" key="1">
    <citation type="submission" date="2018-11" db="EMBL/GenBank/DDBJ databases">
        <title>A distinct lineage of giant viruses engineers rhodopsin photosystems in predatory marine eukaryotes.</title>
        <authorList>
            <person name="Needham D.M."/>
            <person name="Yoshizawa S."/>
            <person name="Hosaka T."/>
            <person name="Poirier C."/>
            <person name="Choi C.-J."/>
            <person name="Hehenberger E."/>
            <person name="Irwin N.A.T."/>
            <person name="Wilken S."/>
            <person name="Yung C.-M."/>
            <person name="Bachy C."/>
            <person name="Kurihara R."/>
            <person name="Nakajima Y."/>
            <person name="Kojima K."/>
            <person name="Kimura-Someya T."/>
            <person name="Leonard G."/>
            <person name="Malmstrom R.R."/>
            <person name="Mende D."/>
            <person name="Olson D.K."/>
            <person name="Sudo Y."/>
            <person name="Sudek S."/>
            <person name="Richards T.A."/>
            <person name="DeLong E.F."/>
            <person name="Keeling P.J."/>
            <person name="Santoro A.E."/>
            <person name="Shirouzu M."/>
            <person name="Iwasaki W."/>
            <person name="Worden A.Z."/>
        </authorList>
    </citation>
    <scope>NUCLEOTIDE SEQUENCE</scope>
</reference>
<dbReference type="EMBL" id="MK250090">
    <property type="protein sequence ID" value="QDY52347.1"/>
    <property type="molecule type" value="Genomic_DNA"/>
</dbReference>
<sequence>MELLKNKGLKKTQDGDIVYVEYLDKQIPNIWNGFRIYYDKKLYSIGGNPCLTEIQYLPYDDTINEDYISIPNSDITNILITPLNI</sequence>
<evidence type="ECO:0000313" key="1">
    <source>
        <dbReference type="EMBL" id="QDY52347.1"/>
    </source>
</evidence>
<accession>A0A5B8IGN7</accession>
<protein>
    <submittedName>
        <fullName evidence="1">Uncharacterized protein</fullName>
    </submittedName>
</protein>
<name>A0A5B8IGN7_9VIRU</name>
<gene>
    <name evidence="1" type="ORF">6_59</name>
</gene>
<proteinExistence type="predicted"/>